<dbReference type="Proteomes" id="UP000009169">
    <property type="component" value="Unassembled WGS sequence"/>
</dbReference>
<dbReference type="OrthoDB" id="4184555at2759"/>
<proteinExistence type="predicted"/>
<dbReference type="HOGENOM" id="CLU_072615_5_0_1"/>
<dbReference type="VEuPathDB" id="FungiDB:TEQG_07133"/>
<dbReference type="AlphaFoldDB" id="F2Q1P9"/>
<protein>
    <submittedName>
        <fullName evidence="1">Uncharacterized protein</fullName>
    </submittedName>
</protein>
<dbReference type="EMBL" id="DS995771">
    <property type="protein sequence ID" value="EGE08067.1"/>
    <property type="molecule type" value="Genomic_DNA"/>
</dbReference>
<evidence type="ECO:0000313" key="2">
    <source>
        <dbReference type="Proteomes" id="UP000009169"/>
    </source>
</evidence>
<accession>F2Q1P9</accession>
<organism evidence="1 2">
    <name type="scientific">Trichophyton equinum (strain ATCC MYA-4606 / CBS 127.97)</name>
    <name type="common">Horse ringworm fungus</name>
    <dbReference type="NCBI Taxonomy" id="559882"/>
    <lineage>
        <taxon>Eukaryota</taxon>
        <taxon>Fungi</taxon>
        <taxon>Dikarya</taxon>
        <taxon>Ascomycota</taxon>
        <taxon>Pezizomycotina</taxon>
        <taxon>Eurotiomycetes</taxon>
        <taxon>Eurotiomycetidae</taxon>
        <taxon>Onygenales</taxon>
        <taxon>Arthrodermataceae</taxon>
        <taxon>Trichophyton</taxon>
    </lineage>
</organism>
<keyword evidence="2" id="KW-1185">Reference proteome</keyword>
<dbReference type="eggNOG" id="ENOG502SSM9">
    <property type="taxonomic scope" value="Eukaryota"/>
</dbReference>
<gene>
    <name evidence="1" type="ORF">TEQG_07133</name>
</gene>
<evidence type="ECO:0000313" key="1">
    <source>
        <dbReference type="EMBL" id="EGE08067.1"/>
    </source>
</evidence>
<reference evidence="2" key="1">
    <citation type="journal article" date="2012" name="MBio">
        <title>Comparative genome analysis of Trichophyton rubrum and related dermatophytes reveals candidate genes involved in infection.</title>
        <authorList>
            <person name="Martinez D.A."/>
            <person name="Oliver B.G."/>
            <person name="Graeser Y."/>
            <person name="Goldberg J.M."/>
            <person name="Li W."/>
            <person name="Martinez-Rossi N.M."/>
            <person name="Monod M."/>
            <person name="Shelest E."/>
            <person name="Barton R.C."/>
            <person name="Birch E."/>
            <person name="Brakhage A.A."/>
            <person name="Chen Z."/>
            <person name="Gurr S.J."/>
            <person name="Heiman D."/>
            <person name="Heitman J."/>
            <person name="Kosti I."/>
            <person name="Rossi A."/>
            <person name="Saif S."/>
            <person name="Samalova M."/>
            <person name="Saunders C.W."/>
            <person name="Shea T."/>
            <person name="Summerbell R.C."/>
            <person name="Xu J."/>
            <person name="Young S."/>
            <person name="Zeng Q."/>
            <person name="Birren B.W."/>
            <person name="Cuomo C.A."/>
            <person name="White T.C."/>
        </authorList>
    </citation>
    <scope>NUCLEOTIDE SEQUENCE [LARGE SCALE GENOMIC DNA]</scope>
    <source>
        <strain evidence="2">ATCC MYA-4606 / CBS 127.97</strain>
    </source>
</reference>
<name>F2Q1P9_TRIEC</name>
<sequence>MFLRSTVHRAAKSVLFNTSCLPAPTLSIRVAGLVGSQSRRITGHRIMEEKRGLSQIDDPKGIVRRKLNCHFPWGWVVYRTSYSDEEAWQKMLNYLREDVMDFLKRYKRMDLLPFHERIIMDDKAKFEGATSHDIRDHFATWVVDTVTPKLITALSESEMKQLRDPYKEDPGPEWTMGAWYNFCLFIDDICLESMEHMINPVVKMLAKNFGARRPEDRNYAVYPGWEDGETEESDEDVGWMYTWVMESVSNYDKMMETHEWYDEYRRPPGIWYSLGESDFPGHWRKCTNVK</sequence>